<reference evidence="3 4" key="1">
    <citation type="journal article" date="2013" name="Plant Cell">
        <title>The transition from a phytopathogenic smut ancestor to an anamorphic biocontrol agent deciphered by comparative whole-genome analysis.</title>
        <authorList>
            <person name="Lefebvre F."/>
            <person name="Joly D.L."/>
            <person name="Labbe C."/>
            <person name="Teichmann B."/>
            <person name="Linning R."/>
            <person name="Belzile F."/>
            <person name="Bakkeren G."/>
            <person name="Belanger R.R."/>
        </authorList>
    </citation>
    <scope>NUCLEOTIDE SEQUENCE [LARGE SCALE GENOMIC DNA]</scope>
    <source>
        <strain evidence="3 4">PF-1</strain>
    </source>
</reference>
<proteinExistence type="predicted"/>
<gene>
    <name evidence="3" type="ORF">PFL1_03361</name>
</gene>
<organism evidence="3 4">
    <name type="scientific">Pseudozyma flocculosa PF-1</name>
    <dbReference type="NCBI Taxonomy" id="1277687"/>
    <lineage>
        <taxon>Eukaryota</taxon>
        <taxon>Fungi</taxon>
        <taxon>Dikarya</taxon>
        <taxon>Basidiomycota</taxon>
        <taxon>Ustilaginomycotina</taxon>
        <taxon>Ustilaginomycetes</taxon>
        <taxon>Ustilaginales</taxon>
        <taxon>Ustilaginaceae</taxon>
        <taxon>Pseudozyma</taxon>
    </lineage>
</organism>
<dbReference type="InterPro" id="IPR009078">
    <property type="entry name" value="Ferritin-like_SF"/>
</dbReference>
<dbReference type="PANTHER" id="PTHR31694">
    <property type="entry name" value="DESICCATION-LIKE PROTEIN"/>
    <property type="match status" value="1"/>
</dbReference>
<feature type="signal peptide" evidence="2">
    <location>
        <begin position="1"/>
        <end position="17"/>
    </location>
</feature>
<evidence type="ECO:0000256" key="2">
    <source>
        <dbReference type="SAM" id="SignalP"/>
    </source>
</evidence>
<dbReference type="HOGENOM" id="CLU_029630_0_0_1"/>
<dbReference type="EMBL" id="KE361632">
    <property type="protein sequence ID" value="EPQ29072.1"/>
    <property type="molecule type" value="Genomic_DNA"/>
</dbReference>
<dbReference type="PANTHER" id="PTHR31694:SF26">
    <property type="entry name" value="OS05G0151100 PROTEIN"/>
    <property type="match status" value="1"/>
</dbReference>
<feature type="compositionally biased region" description="Low complexity" evidence="1">
    <location>
        <begin position="427"/>
        <end position="473"/>
    </location>
</feature>
<sequence>MKFSAATALALATVASASPLLKRQQDPNATGGAAGAGGDNSTSSSGGSENGTSTNDPTPIPLNLNDTQILQYALTLEHLEAAFYNQSLQQLGEDAFSQAGFNASTRNQLYSIGRDEAAHVDFLTQALGPDAVGACTYNFSAVQDVPSFLATAQVLEGVGVSAYIGAARNITSKDYLVSAASILTVESRHASYINSQVSADGNVVPSPYDTPLDFNQVYSLAAPFITECPRNQSLPFSPFPAASLSPAGGADASSNNGFFTPGSQVTVSYDSGNSTNGGSGAMGNNSSSGMDGQTYLAIIQGPTPPVFLPFTQDQPVTLPSNLTGGQIYAIVTSSNSSVTDDNTIAGPAVAYINVPLPEAPSASASASSSAGSTGAAGAPGASETGSMSMMPTASSAAGSSTQTNGGAAGAGPMATSSGSSGMMPTDAAGSSSAAPSATASGISSELSAAQASASAFTGSVGSASAAPAPTGSA</sequence>
<feature type="compositionally biased region" description="Low complexity" evidence="1">
    <location>
        <begin position="39"/>
        <end position="55"/>
    </location>
</feature>
<dbReference type="SUPFAM" id="SSF47240">
    <property type="entry name" value="Ferritin-like"/>
    <property type="match status" value="1"/>
</dbReference>
<keyword evidence="2" id="KW-0732">Signal</keyword>
<evidence type="ECO:0000313" key="4">
    <source>
        <dbReference type="Proteomes" id="UP000053664"/>
    </source>
</evidence>
<protein>
    <recommendedName>
        <fullName evidence="5">Ferritin-like diiron domain-containing protein</fullName>
    </recommendedName>
</protein>
<feature type="region of interest" description="Disordered" evidence="1">
    <location>
        <begin position="360"/>
        <end position="473"/>
    </location>
</feature>
<dbReference type="KEGG" id="pfp:PFL1_03361"/>
<feature type="chain" id="PRO_5001599808" description="Ferritin-like diiron domain-containing protein" evidence="2">
    <location>
        <begin position="18"/>
        <end position="473"/>
    </location>
</feature>
<dbReference type="AlphaFoldDB" id="A0A061H885"/>
<accession>A0A061H885</accession>
<dbReference type="CDD" id="cd00657">
    <property type="entry name" value="Ferritin_like"/>
    <property type="match status" value="1"/>
</dbReference>
<dbReference type="GeneID" id="19317471"/>
<dbReference type="Proteomes" id="UP000053664">
    <property type="component" value="Unassembled WGS sequence"/>
</dbReference>
<evidence type="ECO:0000256" key="1">
    <source>
        <dbReference type="SAM" id="MobiDB-lite"/>
    </source>
</evidence>
<dbReference type="InterPro" id="IPR052965">
    <property type="entry name" value="Pigment-catalase-like"/>
</dbReference>
<feature type="region of interest" description="Disordered" evidence="1">
    <location>
        <begin position="21"/>
        <end position="62"/>
    </location>
</feature>
<feature type="compositionally biased region" description="Low complexity" evidence="1">
    <location>
        <begin position="360"/>
        <end position="405"/>
    </location>
</feature>
<dbReference type="OrthoDB" id="2098436at2759"/>
<dbReference type="Pfam" id="PF13668">
    <property type="entry name" value="Ferritin_2"/>
    <property type="match status" value="1"/>
</dbReference>
<evidence type="ECO:0000313" key="3">
    <source>
        <dbReference type="EMBL" id="EPQ29072.1"/>
    </source>
</evidence>
<dbReference type="eggNOG" id="ENOG502RXKA">
    <property type="taxonomic scope" value="Eukaryota"/>
</dbReference>
<dbReference type="RefSeq" id="XP_007879069.1">
    <property type="nucleotide sequence ID" value="XM_007880878.1"/>
</dbReference>
<name>A0A061H885_9BASI</name>
<evidence type="ECO:0008006" key="5">
    <source>
        <dbReference type="Google" id="ProtNLM"/>
    </source>
</evidence>